<proteinExistence type="predicted"/>
<evidence type="ECO:0000313" key="2">
    <source>
        <dbReference type="Proteomes" id="UP000092093"/>
    </source>
</evidence>
<sequence>MSQIKVKNFGPIKSGFAENNGFIDIRKITVFIGNQGTGKSSIAKLISTFSWLEKQLYRGNLAIKDVKTYNRFVKTYCNYHNLNNYFLPETKIEYVGNAFYFYFQDGKLNIYPKILHFNRTYIVPKIMYVPAERNFFSVVKGAEKVKGLPQSLSTFFEELERSQQELSESLTLPVGDVKLEFDQKNNTLNIIGSDYKLNISESSSGFQSFIPLFLVSRNIALSIGQNQDSSQSELSGEEQKRLKIEIERILSNDNLSEDLKKAALEVLSSKYKNECFLNIVEEIEQNLFPKSQKDVLYKLLEFANLTEGNTLILTTHSPYIINYLTLAIKGYQVLQKIIDLPNSNLLKEQLENIVPQVSCVSDKDSIVYELTETGEIIKLSTYEGLPTDENYLNTFLADTNNLFDDLLEIEEQI</sequence>
<dbReference type="SUPFAM" id="SSF52540">
    <property type="entry name" value="P-loop containing nucleoside triphosphate hydrolases"/>
    <property type="match status" value="1"/>
</dbReference>
<comment type="caution">
    <text evidence="1">The sequence shown here is derived from an EMBL/GenBank/DDBJ whole genome shotgun (WGS) entry which is preliminary data.</text>
</comment>
<evidence type="ECO:0000313" key="1">
    <source>
        <dbReference type="EMBL" id="OBQ43040.1"/>
    </source>
</evidence>
<dbReference type="InterPro" id="IPR027417">
    <property type="entry name" value="P-loop_NTPase"/>
</dbReference>
<accession>A0A1B7X164</accession>
<name>A0A1B7X164_APHFL</name>
<dbReference type="AlphaFoldDB" id="A0A1B7X164"/>
<reference evidence="1 2" key="1">
    <citation type="submission" date="2015-09" db="EMBL/GenBank/DDBJ databases">
        <title>Aphanizomenon flos-aquae WA102.</title>
        <authorList>
            <person name="Driscoll C."/>
        </authorList>
    </citation>
    <scope>NUCLEOTIDE SEQUENCE [LARGE SCALE GENOMIC DNA]</scope>
    <source>
        <strain evidence="1">WA102</strain>
    </source>
</reference>
<organism evidence="1 2">
    <name type="scientific">Aphanizomenon flos-aquae WA102</name>
    <dbReference type="NCBI Taxonomy" id="1710896"/>
    <lineage>
        <taxon>Bacteria</taxon>
        <taxon>Bacillati</taxon>
        <taxon>Cyanobacteriota</taxon>
        <taxon>Cyanophyceae</taxon>
        <taxon>Nostocales</taxon>
        <taxon>Aphanizomenonaceae</taxon>
        <taxon>Aphanizomenon</taxon>
    </lineage>
</organism>
<dbReference type="EMBL" id="LJOW01000073">
    <property type="protein sequence ID" value="OBQ43040.1"/>
    <property type="molecule type" value="Genomic_DNA"/>
</dbReference>
<dbReference type="Gene3D" id="3.40.50.300">
    <property type="entry name" value="P-loop containing nucleotide triphosphate hydrolases"/>
    <property type="match status" value="1"/>
</dbReference>
<dbReference type="Proteomes" id="UP000092093">
    <property type="component" value="Unassembled WGS sequence"/>
</dbReference>
<gene>
    <name evidence="1" type="ORF">AN484_14565</name>
</gene>
<protein>
    <recommendedName>
        <fullName evidence="3">AAA domain-containing protein</fullName>
    </recommendedName>
</protein>
<dbReference type="PATRIC" id="fig|1710896.3.peg.2239"/>
<evidence type="ECO:0008006" key="3">
    <source>
        <dbReference type="Google" id="ProtNLM"/>
    </source>
</evidence>